<gene>
    <name evidence="1" type="ORF">AN403_2960</name>
</gene>
<organism evidence="1 2">
    <name type="scientific">Pseudomonas fluorescens</name>
    <dbReference type="NCBI Taxonomy" id="294"/>
    <lineage>
        <taxon>Bacteria</taxon>
        <taxon>Pseudomonadati</taxon>
        <taxon>Pseudomonadota</taxon>
        <taxon>Gammaproteobacteria</taxon>
        <taxon>Pseudomonadales</taxon>
        <taxon>Pseudomonadaceae</taxon>
        <taxon>Pseudomonas</taxon>
    </lineage>
</organism>
<reference evidence="1 2" key="1">
    <citation type="submission" date="2015-09" db="EMBL/GenBank/DDBJ databases">
        <authorList>
            <person name="Jackson K.R."/>
            <person name="Lunt B.L."/>
            <person name="Fisher J.N.B."/>
            <person name="Gardner A.V."/>
            <person name="Bailey M.E."/>
            <person name="Deus L.M."/>
            <person name="Earl A.S."/>
            <person name="Gibby P.D."/>
            <person name="Hartmann K.A."/>
            <person name="Liu J.E."/>
            <person name="Manci A.M."/>
            <person name="Nielsen D.A."/>
            <person name="Solomon M.B."/>
            <person name="Breakwell D.P."/>
            <person name="Burnett S.H."/>
            <person name="Grose J.H."/>
        </authorList>
    </citation>
    <scope>NUCLEOTIDE SEQUENCE [LARGE SCALE GENOMIC DNA]</scope>
    <source>
        <strain evidence="1 2">S613</strain>
    </source>
</reference>
<comment type="caution">
    <text evidence="1">The sequence shown here is derived from an EMBL/GenBank/DDBJ whole genome shotgun (WGS) entry which is preliminary data.</text>
</comment>
<dbReference type="Proteomes" id="UP000050349">
    <property type="component" value="Unassembled WGS sequence"/>
</dbReference>
<dbReference type="PATRIC" id="fig|294.162.peg.2740"/>
<name>A0A0P8Z3F1_PSEFL</name>
<accession>A0A0P8Z3F1</accession>
<evidence type="ECO:0000313" key="2">
    <source>
        <dbReference type="Proteomes" id="UP000050349"/>
    </source>
</evidence>
<dbReference type="EMBL" id="LJXB01000076">
    <property type="protein sequence ID" value="KPU59462.1"/>
    <property type="molecule type" value="Genomic_DNA"/>
</dbReference>
<evidence type="ECO:0000313" key="1">
    <source>
        <dbReference type="EMBL" id="KPU59462.1"/>
    </source>
</evidence>
<sequence length="54" mass="6038">MSATTKTIRRNPLPEVVDTSRSVQCAPFSQHFSGAGHDCGYRPDLVRSLIEYLE</sequence>
<dbReference type="AlphaFoldDB" id="A0A0P8Z3F1"/>
<dbReference type="RefSeq" id="WP_008020333.1">
    <property type="nucleotide sequence ID" value="NZ_LJXB01000076.1"/>
</dbReference>
<proteinExistence type="predicted"/>
<protein>
    <submittedName>
        <fullName evidence="1">Uncharacterized protein</fullName>
    </submittedName>
</protein>